<evidence type="ECO:0000313" key="2">
    <source>
        <dbReference type="Proteomes" id="UP000594638"/>
    </source>
</evidence>
<accession>A0A8S0SDQ9</accession>
<dbReference type="EMBL" id="CACTIH010004098">
    <property type="protein sequence ID" value="CAA2989423.1"/>
    <property type="molecule type" value="Genomic_DNA"/>
</dbReference>
<dbReference type="Gramene" id="OE9A034799T1">
    <property type="protein sequence ID" value="OE9A034799C1"/>
    <property type="gene ID" value="OE9A034799"/>
</dbReference>
<evidence type="ECO:0000313" key="1">
    <source>
        <dbReference type="EMBL" id="CAA2989423.1"/>
    </source>
</evidence>
<dbReference type="AlphaFoldDB" id="A0A8S0SDQ9"/>
<reference evidence="1 2" key="1">
    <citation type="submission" date="2019-12" db="EMBL/GenBank/DDBJ databases">
        <authorList>
            <person name="Alioto T."/>
            <person name="Alioto T."/>
            <person name="Gomez Garrido J."/>
        </authorList>
    </citation>
    <scope>NUCLEOTIDE SEQUENCE [LARGE SCALE GENOMIC DNA]</scope>
</reference>
<keyword evidence="2" id="KW-1185">Reference proteome</keyword>
<proteinExistence type="predicted"/>
<organism evidence="1 2">
    <name type="scientific">Olea europaea subsp. europaea</name>
    <dbReference type="NCBI Taxonomy" id="158383"/>
    <lineage>
        <taxon>Eukaryota</taxon>
        <taxon>Viridiplantae</taxon>
        <taxon>Streptophyta</taxon>
        <taxon>Embryophyta</taxon>
        <taxon>Tracheophyta</taxon>
        <taxon>Spermatophyta</taxon>
        <taxon>Magnoliopsida</taxon>
        <taxon>eudicotyledons</taxon>
        <taxon>Gunneridae</taxon>
        <taxon>Pentapetalae</taxon>
        <taxon>asterids</taxon>
        <taxon>lamiids</taxon>
        <taxon>Lamiales</taxon>
        <taxon>Oleaceae</taxon>
        <taxon>Oleeae</taxon>
        <taxon>Olea</taxon>
    </lineage>
</organism>
<name>A0A8S0SDQ9_OLEEU</name>
<comment type="caution">
    <text evidence="1">The sequence shown here is derived from an EMBL/GenBank/DDBJ whole genome shotgun (WGS) entry which is preliminary data.</text>
</comment>
<gene>
    <name evidence="1" type="ORF">OLEA9_A034799</name>
</gene>
<protein>
    <submittedName>
        <fullName evidence="1">Uncharacterized protein</fullName>
    </submittedName>
</protein>
<dbReference type="Proteomes" id="UP000594638">
    <property type="component" value="Unassembled WGS sequence"/>
</dbReference>
<dbReference type="OrthoDB" id="1693313at2759"/>
<sequence>MESFRALATANASLQVLRELGGLKNEVAIFVERRFWRICGNFLSSARVATMANLRAPPPTQPCGGRVTASMARGSTYTDIVVGKPTPLPDIEIPWKQLKINSNGQIWYQFTNEEIQKIAEPLKYAMPVIGAMRYPRHVLVRIMNEEDFVTTCSREICDVNGVLYKLFKWTSDFRDDKKPPFAPEYRPIVRLMEEGESSKNKLSLVPISTEYRGTQETVEVKIGKNGNMSTLEKQVIPSTVEFENVTEVLKEQGDLLLALGFIEGERESFEQIIVEHHNELLALEKSIGNGSPLQELGDHHDIL</sequence>